<gene>
    <name evidence="2" type="ORF">NEZAVI_LOCUS1383</name>
</gene>
<reference evidence="2" key="1">
    <citation type="submission" date="2022-01" db="EMBL/GenBank/DDBJ databases">
        <authorList>
            <person name="King R."/>
        </authorList>
    </citation>
    <scope>NUCLEOTIDE SEQUENCE</scope>
</reference>
<accession>A0A9P0E1S8</accession>
<feature type="compositionally biased region" description="Gly residues" evidence="1">
    <location>
        <begin position="22"/>
        <end position="32"/>
    </location>
</feature>
<organism evidence="2 3">
    <name type="scientific">Nezara viridula</name>
    <name type="common">Southern green stink bug</name>
    <name type="synonym">Cimex viridulus</name>
    <dbReference type="NCBI Taxonomy" id="85310"/>
    <lineage>
        <taxon>Eukaryota</taxon>
        <taxon>Metazoa</taxon>
        <taxon>Ecdysozoa</taxon>
        <taxon>Arthropoda</taxon>
        <taxon>Hexapoda</taxon>
        <taxon>Insecta</taxon>
        <taxon>Pterygota</taxon>
        <taxon>Neoptera</taxon>
        <taxon>Paraneoptera</taxon>
        <taxon>Hemiptera</taxon>
        <taxon>Heteroptera</taxon>
        <taxon>Panheteroptera</taxon>
        <taxon>Pentatomomorpha</taxon>
        <taxon>Pentatomoidea</taxon>
        <taxon>Pentatomidae</taxon>
        <taxon>Pentatominae</taxon>
        <taxon>Nezara</taxon>
    </lineage>
</organism>
<dbReference type="AlphaFoldDB" id="A0A9P0E1S8"/>
<proteinExistence type="predicted"/>
<evidence type="ECO:0000313" key="3">
    <source>
        <dbReference type="Proteomes" id="UP001152798"/>
    </source>
</evidence>
<sequence length="67" mass="7379">MRMSEEQRQGRVPMEAMITGGLIRGGGGGHWGGEATEPAAPHSARRRRSELTVAMSLGEYRYHLINN</sequence>
<evidence type="ECO:0000313" key="2">
    <source>
        <dbReference type="EMBL" id="CAH1390131.1"/>
    </source>
</evidence>
<dbReference type="EMBL" id="OV725077">
    <property type="protein sequence ID" value="CAH1390131.1"/>
    <property type="molecule type" value="Genomic_DNA"/>
</dbReference>
<feature type="region of interest" description="Disordered" evidence="1">
    <location>
        <begin position="19"/>
        <end position="48"/>
    </location>
</feature>
<protein>
    <submittedName>
        <fullName evidence="2">Uncharacterized protein</fullName>
    </submittedName>
</protein>
<evidence type="ECO:0000256" key="1">
    <source>
        <dbReference type="SAM" id="MobiDB-lite"/>
    </source>
</evidence>
<name>A0A9P0E1S8_NEZVI</name>
<dbReference type="Proteomes" id="UP001152798">
    <property type="component" value="Chromosome 1"/>
</dbReference>
<keyword evidence="3" id="KW-1185">Reference proteome</keyword>